<proteinExistence type="predicted"/>
<dbReference type="GO" id="GO:0016301">
    <property type="term" value="F:kinase activity"/>
    <property type="evidence" value="ECO:0007669"/>
    <property type="project" value="UniProtKB-KW"/>
</dbReference>
<dbReference type="Pfam" id="PF13857">
    <property type="entry name" value="Ank_5"/>
    <property type="match status" value="1"/>
</dbReference>
<dbReference type="PROSITE" id="PS50297">
    <property type="entry name" value="ANK_REP_REGION"/>
    <property type="match status" value="5"/>
</dbReference>
<protein>
    <submittedName>
        <fullName evidence="7">Death-associated protein kinase 1</fullName>
    </submittedName>
</protein>
<feature type="repeat" description="ANK" evidence="5">
    <location>
        <begin position="216"/>
        <end position="248"/>
    </location>
</feature>
<dbReference type="PROSITE" id="PS51424">
    <property type="entry name" value="ROC"/>
    <property type="match status" value="1"/>
</dbReference>
<dbReference type="InterPro" id="IPR027417">
    <property type="entry name" value="P-loop_NTPase"/>
</dbReference>
<organism evidence="7">
    <name type="scientific">Schistocephalus solidus</name>
    <name type="common">Tapeworm</name>
    <dbReference type="NCBI Taxonomy" id="70667"/>
    <lineage>
        <taxon>Eukaryota</taxon>
        <taxon>Metazoa</taxon>
        <taxon>Spiralia</taxon>
        <taxon>Lophotrochozoa</taxon>
        <taxon>Platyhelminthes</taxon>
        <taxon>Cestoda</taxon>
        <taxon>Eucestoda</taxon>
        <taxon>Diphyllobothriidea</taxon>
        <taxon>Diphyllobothriidae</taxon>
        <taxon>Schistocephalus</taxon>
    </lineage>
</organism>
<dbReference type="InterPro" id="IPR050776">
    <property type="entry name" value="Ank_Repeat/CDKN_Inhibitor"/>
</dbReference>
<sequence>MVALRSHPRTTSFCLSGLTSLIPLKLLTKYTKRVQRNQGCGGPEVTRKQDGNTITHCAALFKNTKMLQALKENELLELEVQNKMGQTPLFFAILSGSIENVRFFLESGASFDIIDMNGNSPLHVSATIENLDIVEFLSTSGVELNKLNKMNETALHIACKRGNLRNCIALVAAGVNPNAINLNGETALHLATKESLFEAVQALVMRGAHPNIQDQVGNIPLHIACINGDQHSVQYLCEHGSQVNVYNKETLTPLHYAAKTGDKEISRWLLYYGADPTLPNNLGITADIMAFAQGHTAVGKMLAQMTTSRAEGFREQLFPSNKNPRIKLKLFGAPRSGKTTFSESFRSVGVSYYIRRKFKALSEFADKFSENENATRNVPSCRRRSSVFLAEHESYTRGIDIKNTPEYSIWDFSGFKSYYFLYDYFIGNTSCVHMIFYSLRDNPSTQRENVKFWLEFIHSRIPAHEDGNIEGQARVVLVATHADETNCLRDGEGFLYHVGAARLLQDVRRKFKYQLRILPELHVLDTTIPNSVEMKSLKLRLQKLRDEILVELPIPTGIADIVLSQIEEWTKTMKLPVQYWEDFVQLIEKKANPLCTEANLRETVQLLQYAGDVLVLNANDGNDIVVLSPCWLLTDVIGNLFSQETLQHTRITGSFTTDDLQFIVAENDMDLVIKVLETLDCCVACLVQPEIMPAKERRRSIYSFYEDALSNAATVYAHTGQELQLEIPRLNLIQLCEDDWGKYLKGSNIQRTGIQLKSSNDQLIHIFPRIQCRLRRAIQEMEFSQEEAILADYFPTVIRNWQADPEENVVSVPELHQWMNGSKLSLCSGLVNIFVTCEEVEQAIEIKVETFEKKALLAFTYLHDTISLVRTTLDALCSRLFLSNYLLSFTGTDDGKVCKELISHPALFQLLQNEYTEMAESPRDVSLRSADASDGLSYSAFLFKSLFLQNPHLAAVCIYGEKIPASWVRYEILLQVCTTIGKNDGIDFAQLRILSDLLGVEEGVNETLIKGHDYVLLLNALLCVLLKWRASKRGRVGELVDAFRKIGQYSIASQIIEQLPVFVLRDES</sequence>
<feature type="repeat" description="ANK" evidence="5">
    <location>
        <begin position="84"/>
        <end position="116"/>
    </location>
</feature>
<dbReference type="EMBL" id="GEEE01010798">
    <property type="protein sequence ID" value="JAP52427.1"/>
    <property type="molecule type" value="Transcribed_RNA"/>
</dbReference>
<comment type="cofactor">
    <cofactor evidence="1">
        <name>Mg(2+)</name>
        <dbReference type="ChEBI" id="CHEBI:18420"/>
    </cofactor>
</comment>
<feature type="non-terminal residue" evidence="7">
    <location>
        <position position="1068"/>
    </location>
</feature>
<dbReference type="SMART" id="SM00248">
    <property type="entry name" value="ANK"/>
    <property type="match status" value="7"/>
</dbReference>
<evidence type="ECO:0000313" key="7">
    <source>
        <dbReference type="EMBL" id="JAP52427.1"/>
    </source>
</evidence>
<dbReference type="Pfam" id="PF12796">
    <property type="entry name" value="Ank_2"/>
    <property type="match status" value="2"/>
</dbReference>
<feature type="repeat" description="ANK" evidence="5">
    <location>
        <begin position="183"/>
        <end position="215"/>
    </location>
</feature>
<keyword evidence="7" id="KW-0808">Transferase</keyword>
<evidence type="ECO:0000256" key="3">
    <source>
        <dbReference type="ARBA" id="ARBA00022741"/>
    </source>
</evidence>
<dbReference type="GO" id="GO:0000166">
    <property type="term" value="F:nucleotide binding"/>
    <property type="evidence" value="ECO:0007669"/>
    <property type="project" value="UniProtKB-KW"/>
</dbReference>
<keyword evidence="3" id="KW-0547">Nucleotide-binding</keyword>
<dbReference type="SUPFAM" id="SSF48403">
    <property type="entry name" value="Ankyrin repeat"/>
    <property type="match status" value="1"/>
</dbReference>
<dbReference type="SUPFAM" id="SSF52540">
    <property type="entry name" value="P-loop containing nucleoside triphosphate hydrolases"/>
    <property type="match status" value="1"/>
</dbReference>
<accession>A0A0X3PR14</accession>
<keyword evidence="4 5" id="KW-0040">ANK repeat</keyword>
<evidence type="ECO:0000256" key="1">
    <source>
        <dbReference type="ARBA" id="ARBA00001946"/>
    </source>
</evidence>
<feature type="domain" description="Roc" evidence="6">
    <location>
        <begin position="319"/>
        <end position="548"/>
    </location>
</feature>
<name>A0A0X3PR14_SCHSO</name>
<gene>
    <name evidence="7" type="primary">DAPK1</name>
    <name evidence="7" type="ORF">TR120398</name>
</gene>
<keyword evidence="2" id="KW-0677">Repeat</keyword>
<feature type="repeat" description="ANK" evidence="5">
    <location>
        <begin position="249"/>
        <end position="281"/>
    </location>
</feature>
<dbReference type="GO" id="GO:0005634">
    <property type="term" value="C:nucleus"/>
    <property type="evidence" value="ECO:0007669"/>
    <property type="project" value="TreeGrafter"/>
</dbReference>
<dbReference type="InterPro" id="IPR036770">
    <property type="entry name" value="Ankyrin_rpt-contain_sf"/>
</dbReference>
<evidence type="ECO:0000256" key="2">
    <source>
        <dbReference type="ARBA" id="ARBA00022737"/>
    </source>
</evidence>
<dbReference type="InterPro" id="IPR002110">
    <property type="entry name" value="Ankyrin_rpt"/>
</dbReference>
<evidence type="ECO:0000256" key="5">
    <source>
        <dbReference type="PROSITE-ProRule" id="PRU00023"/>
    </source>
</evidence>
<keyword evidence="7" id="KW-0418">Kinase</keyword>
<evidence type="ECO:0000259" key="6">
    <source>
        <dbReference type="PROSITE" id="PS51424"/>
    </source>
</evidence>
<dbReference type="AlphaFoldDB" id="A0A0X3PR14"/>
<dbReference type="Gene3D" id="3.40.50.300">
    <property type="entry name" value="P-loop containing nucleotide triphosphate hydrolases"/>
    <property type="match status" value="1"/>
</dbReference>
<reference evidence="7" key="1">
    <citation type="submission" date="2016-01" db="EMBL/GenBank/DDBJ databases">
        <title>Reference transcriptome for the parasite Schistocephalus solidus: insights into the molecular evolution of parasitism.</title>
        <authorList>
            <person name="Hebert F.O."/>
            <person name="Grambauer S."/>
            <person name="Barber I."/>
            <person name="Landry C.R."/>
            <person name="Aubin-Horth N."/>
        </authorList>
    </citation>
    <scope>NUCLEOTIDE SEQUENCE</scope>
</reference>
<feature type="repeat" description="ANK" evidence="5">
    <location>
        <begin position="117"/>
        <end position="149"/>
    </location>
</feature>
<evidence type="ECO:0000256" key="4">
    <source>
        <dbReference type="ARBA" id="ARBA00023043"/>
    </source>
</evidence>
<feature type="repeat" description="ANK" evidence="5">
    <location>
        <begin position="150"/>
        <end position="182"/>
    </location>
</feature>
<dbReference type="PANTHER" id="PTHR24201">
    <property type="entry name" value="ANK_REP_REGION DOMAIN-CONTAINING PROTEIN"/>
    <property type="match status" value="1"/>
</dbReference>
<dbReference type="Gene3D" id="1.25.40.20">
    <property type="entry name" value="Ankyrin repeat-containing domain"/>
    <property type="match status" value="1"/>
</dbReference>
<dbReference type="InterPro" id="IPR020859">
    <property type="entry name" value="ROC"/>
</dbReference>
<dbReference type="PROSITE" id="PS50088">
    <property type="entry name" value="ANK_REPEAT"/>
    <property type="match status" value="6"/>
</dbReference>